<accession>K0IDL3</accession>
<dbReference type="InParanoid" id="K0IDL3"/>
<reference evidence="1 2" key="1">
    <citation type="journal article" date="2012" name="Environ. Microbiol.">
        <title>The genome of the ammonia-oxidizing Candidatus Nitrososphaera gargensis: insights into metabolic versatility and environmental adaptations.</title>
        <authorList>
            <person name="Spang A."/>
            <person name="Poehlein A."/>
            <person name="Offre P."/>
            <person name="Zumbragel S."/>
            <person name="Haider S."/>
            <person name="Rychlik N."/>
            <person name="Nowka B."/>
            <person name="Schmeisser C."/>
            <person name="Lebedeva E.V."/>
            <person name="Rattei T."/>
            <person name="Bohm C."/>
            <person name="Schmid M."/>
            <person name="Galushko A."/>
            <person name="Hatzenpichler R."/>
            <person name="Weinmaier T."/>
            <person name="Daniel R."/>
            <person name="Schleper C."/>
            <person name="Spieck E."/>
            <person name="Streit W."/>
            <person name="Wagner M."/>
        </authorList>
    </citation>
    <scope>NUCLEOTIDE SEQUENCE [LARGE SCALE GENOMIC DNA]</scope>
    <source>
        <strain evidence="2">Ga9.2</strain>
    </source>
</reference>
<keyword evidence="2" id="KW-1185">Reference proteome</keyword>
<sequence length="73" mass="8292">MGKTLEPKLGKTICIFTEYQNVKTATFALYNQQTLEQEAIVLASFDKSADAYLIIEEKIKPLVRQIRKSIEVA</sequence>
<dbReference type="AlphaFoldDB" id="K0IDL3"/>
<gene>
    <name evidence="1" type="ordered locus">Ngar_c08280</name>
</gene>
<dbReference type="BioCyc" id="CNIT1237085:G1324-826-MONOMER"/>
<organism evidence="1 2">
    <name type="scientific">Nitrososphaera gargensis (strain Ga9.2)</name>
    <dbReference type="NCBI Taxonomy" id="1237085"/>
    <lineage>
        <taxon>Archaea</taxon>
        <taxon>Nitrososphaerota</taxon>
        <taxon>Nitrososphaeria</taxon>
        <taxon>Nitrososphaerales</taxon>
        <taxon>Nitrososphaeraceae</taxon>
        <taxon>Nitrososphaera</taxon>
    </lineage>
</organism>
<dbReference type="HOGENOM" id="CLU_2695891_0_0_2"/>
<name>K0IDL3_NITGG</name>
<dbReference type="EMBL" id="CP002408">
    <property type="protein sequence ID" value="AFU57770.1"/>
    <property type="molecule type" value="Genomic_DNA"/>
</dbReference>
<proteinExistence type="predicted"/>
<protein>
    <submittedName>
        <fullName evidence="1">Uncharacterized protein</fullName>
    </submittedName>
</protein>
<evidence type="ECO:0000313" key="2">
    <source>
        <dbReference type="Proteomes" id="UP000008037"/>
    </source>
</evidence>
<dbReference type="Proteomes" id="UP000008037">
    <property type="component" value="Chromosome"/>
</dbReference>
<evidence type="ECO:0000313" key="1">
    <source>
        <dbReference type="EMBL" id="AFU57770.1"/>
    </source>
</evidence>
<dbReference type="KEGG" id="nga:Ngar_c08280"/>